<reference evidence="7 8" key="1">
    <citation type="submission" date="2018-10" db="EMBL/GenBank/DDBJ databases">
        <title>Draft genome sequence of the microsporidian Tubulinosema ratisbonensis.</title>
        <authorList>
            <person name="Polonais V."/>
            <person name="Peyretaillade E."/>
            <person name="Niehus S."/>
            <person name="Wawrzyniak I."/>
            <person name="Franchet A."/>
            <person name="Gaspin C."/>
            <person name="Reichstadt M."/>
            <person name="Belser C."/>
            <person name="Labadie K."/>
            <person name="Delbac F."/>
            <person name="Ferrandon D."/>
        </authorList>
    </citation>
    <scope>NUCLEOTIDE SEQUENCE [LARGE SCALE GENOMIC DNA]</scope>
    <source>
        <strain evidence="7 8">Franzen</strain>
    </source>
</reference>
<evidence type="ECO:0000256" key="4">
    <source>
        <dbReference type="ARBA" id="ARBA00023242"/>
    </source>
</evidence>
<dbReference type="Pfam" id="PF02269">
    <property type="entry name" value="TFIID-18kDa"/>
    <property type="match status" value="1"/>
</dbReference>
<dbReference type="InterPro" id="IPR003195">
    <property type="entry name" value="TFIID_TAF13"/>
</dbReference>
<keyword evidence="7" id="KW-0648">Protein biosynthesis</keyword>
<evidence type="ECO:0000256" key="3">
    <source>
        <dbReference type="ARBA" id="ARBA00023163"/>
    </source>
</evidence>
<dbReference type="GO" id="GO:0003743">
    <property type="term" value="F:translation initiation factor activity"/>
    <property type="evidence" value="ECO:0007669"/>
    <property type="project" value="UniProtKB-KW"/>
</dbReference>
<evidence type="ECO:0000313" key="8">
    <source>
        <dbReference type="Proteomes" id="UP000282876"/>
    </source>
</evidence>
<dbReference type="Gene3D" id="1.10.20.10">
    <property type="entry name" value="Histone, subunit A"/>
    <property type="match status" value="1"/>
</dbReference>
<dbReference type="CDD" id="cd07978">
    <property type="entry name" value="HFD_TAF13"/>
    <property type="match status" value="1"/>
</dbReference>
<dbReference type="PANTHER" id="PTHR11380">
    <property type="entry name" value="TRANSCRIPTION INITIATION FACTOR TFIID/SUPT3-RELATED"/>
    <property type="match status" value="1"/>
</dbReference>
<gene>
    <name evidence="7" type="ORF">TUBRATIS_008790</name>
</gene>
<accession>A0A437ANN3</accession>
<keyword evidence="8" id="KW-1185">Reference proteome</keyword>
<protein>
    <recommendedName>
        <fullName evidence="6">Transcription initiation factor TFIID subunit 13</fullName>
    </recommendedName>
</protein>
<comment type="similarity">
    <text evidence="5">Belongs to the TAF13 family.</text>
</comment>
<evidence type="ECO:0000256" key="6">
    <source>
        <dbReference type="ARBA" id="ARBA00040136"/>
    </source>
</evidence>
<comment type="caution">
    <text evidence="7">The sequence shown here is derived from an EMBL/GenBank/DDBJ whole genome shotgun (WGS) entry which is preliminary data.</text>
</comment>
<dbReference type="OrthoDB" id="10266074at2759"/>
<keyword evidence="7" id="KW-0396">Initiation factor</keyword>
<dbReference type="AlphaFoldDB" id="A0A437ANN3"/>
<name>A0A437ANN3_9MICR</name>
<dbReference type="GO" id="GO:0005634">
    <property type="term" value="C:nucleus"/>
    <property type="evidence" value="ECO:0007669"/>
    <property type="project" value="UniProtKB-SubCell"/>
</dbReference>
<dbReference type="InterPro" id="IPR009072">
    <property type="entry name" value="Histone-fold"/>
</dbReference>
<dbReference type="EMBL" id="RCSS01000176">
    <property type="protein sequence ID" value="RVD92606.1"/>
    <property type="molecule type" value="Genomic_DNA"/>
</dbReference>
<evidence type="ECO:0000256" key="1">
    <source>
        <dbReference type="ARBA" id="ARBA00004123"/>
    </source>
</evidence>
<dbReference type="SUPFAM" id="SSF47113">
    <property type="entry name" value="Histone-fold"/>
    <property type="match status" value="1"/>
</dbReference>
<evidence type="ECO:0000313" key="7">
    <source>
        <dbReference type="EMBL" id="RVD92606.1"/>
    </source>
</evidence>
<organism evidence="7 8">
    <name type="scientific">Tubulinosema ratisbonensis</name>
    <dbReference type="NCBI Taxonomy" id="291195"/>
    <lineage>
        <taxon>Eukaryota</taxon>
        <taxon>Fungi</taxon>
        <taxon>Fungi incertae sedis</taxon>
        <taxon>Microsporidia</taxon>
        <taxon>Tubulinosematoidea</taxon>
        <taxon>Tubulinosematidae</taxon>
        <taxon>Tubulinosema</taxon>
    </lineage>
</organism>
<dbReference type="GO" id="GO:0006366">
    <property type="term" value="P:transcription by RNA polymerase II"/>
    <property type="evidence" value="ECO:0007669"/>
    <property type="project" value="InterPro"/>
</dbReference>
<keyword evidence="4" id="KW-0539">Nucleus</keyword>
<proteinExistence type="inferred from homology"/>
<evidence type="ECO:0000256" key="5">
    <source>
        <dbReference type="ARBA" id="ARBA00038392"/>
    </source>
</evidence>
<dbReference type="GO" id="GO:0046982">
    <property type="term" value="F:protein heterodimerization activity"/>
    <property type="evidence" value="ECO:0007669"/>
    <property type="project" value="InterPro"/>
</dbReference>
<keyword evidence="2" id="KW-0805">Transcription regulation</keyword>
<evidence type="ECO:0000256" key="2">
    <source>
        <dbReference type="ARBA" id="ARBA00023015"/>
    </source>
</evidence>
<dbReference type="Proteomes" id="UP000282876">
    <property type="component" value="Unassembled WGS sequence"/>
</dbReference>
<dbReference type="STRING" id="291195.A0A437ANN3"/>
<dbReference type="PANTHER" id="PTHR11380:SF5">
    <property type="entry name" value="TRANSCRIPTION INITIATION FACTOR TFIID SUBUNIT 13"/>
    <property type="match status" value="1"/>
</dbReference>
<dbReference type="VEuPathDB" id="MicrosporidiaDB:TUBRATIS_008790"/>
<comment type="subcellular location">
    <subcellularLocation>
        <location evidence="1">Nucleus</location>
    </subcellularLocation>
</comment>
<sequence length="103" mass="12520">MREKKKLSFLKEISMMMYGYGDVRIPRHDTTQTVHDYMIGYMKGLLVKTHNMAKNKGKTKTDDLMYFLKRDKKKYNRVKELLKISEEVKIARKLYDFERFEKE</sequence>
<keyword evidence="3" id="KW-0804">Transcription</keyword>